<accession>A0ABV1NG32</accession>
<evidence type="ECO:0000256" key="1">
    <source>
        <dbReference type="SAM" id="SignalP"/>
    </source>
</evidence>
<proteinExistence type="predicted"/>
<protein>
    <submittedName>
        <fullName evidence="2">DUF3015 family protein</fullName>
    </submittedName>
</protein>
<evidence type="ECO:0000313" key="2">
    <source>
        <dbReference type="EMBL" id="MEQ6918008.1"/>
    </source>
</evidence>
<dbReference type="EMBL" id="JBEGCJ010000004">
    <property type="protein sequence ID" value="MEQ6918008.1"/>
    <property type="molecule type" value="Genomic_DNA"/>
</dbReference>
<comment type="caution">
    <text evidence="2">The sequence shown here is derived from an EMBL/GenBank/DDBJ whole genome shotgun (WGS) entry which is preliminary data.</text>
</comment>
<keyword evidence="1" id="KW-0732">Signal</keyword>
<feature type="chain" id="PRO_5047457952" evidence="1">
    <location>
        <begin position="26"/>
        <end position="165"/>
    </location>
</feature>
<dbReference type="Pfam" id="PF11220">
    <property type="entry name" value="DUF3015"/>
    <property type="match status" value="1"/>
</dbReference>
<keyword evidence="3" id="KW-1185">Reference proteome</keyword>
<gene>
    <name evidence="2" type="ORF">ABE960_10780</name>
</gene>
<dbReference type="Proteomes" id="UP001442468">
    <property type="component" value="Unassembled WGS sequence"/>
</dbReference>
<evidence type="ECO:0000313" key="3">
    <source>
        <dbReference type="Proteomes" id="UP001442468"/>
    </source>
</evidence>
<reference evidence="2 3" key="1">
    <citation type="submission" date="2024-05" db="EMBL/GenBank/DDBJ databases">
        <title>Halomonas sp. SSM6 16S ribosomal RNA gene Genome sequencing and assembly.</title>
        <authorList>
            <person name="Yook S."/>
        </authorList>
    </citation>
    <scope>NUCLEOTIDE SEQUENCE [LARGE SCALE GENOMIC DNA]</scope>
    <source>
        <strain evidence="2 3">SSM6</strain>
    </source>
</reference>
<dbReference type="RefSeq" id="WP_349762270.1">
    <property type="nucleotide sequence ID" value="NZ_JBEGCJ010000004.1"/>
</dbReference>
<name>A0ABV1NG32_9GAMM</name>
<organism evidence="2 3">
    <name type="scientific">Halomonas aquatica</name>
    <dbReference type="NCBI Taxonomy" id="3151123"/>
    <lineage>
        <taxon>Bacteria</taxon>
        <taxon>Pseudomonadati</taxon>
        <taxon>Pseudomonadota</taxon>
        <taxon>Gammaproteobacteria</taxon>
        <taxon>Oceanospirillales</taxon>
        <taxon>Halomonadaceae</taxon>
        <taxon>Halomonas</taxon>
    </lineage>
</organism>
<dbReference type="InterPro" id="IPR021383">
    <property type="entry name" value="DUF3015"/>
</dbReference>
<sequence>MKLMTITSAVLAGSMMIIGATSASAATNDNINPWQHCGIGAAIFDKNGTAAALSNVIWDSGTTAVTSATISPETCESKEVEVAQFVDQTYDQLAMETAMGEGEHLTAALGLMNCSREAREGVVSQLRADLEQASATANYAEQAHADKAFQYYNSLNQAAASCAAS</sequence>
<feature type="signal peptide" evidence="1">
    <location>
        <begin position="1"/>
        <end position="25"/>
    </location>
</feature>